<evidence type="ECO:0000313" key="1">
    <source>
        <dbReference type="EMBL" id="KAG2288513.1"/>
    </source>
</evidence>
<reference evidence="1 2" key="1">
    <citation type="submission" date="2020-02" db="EMBL/GenBank/DDBJ databases">
        <authorList>
            <person name="Ma Q."/>
            <person name="Huang Y."/>
            <person name="Song X."/>
            <person name="Pei D."/>
        </authorList>
    </citation>
    <scope>NUCLEOTIDE SEQUENCE [LARGE SCALE GENOMIC DNA]</scope>
    <source>
        <strain evidence="1">Sxm20200214</strain>
        <tissue evidence="1">Leaf</tissue>
    </source>
</reference>
<sequence length="103" mass="11607">MVVTEECLEHFPPLSTGIRLTGKSNPLLRSISTVGLILSWLRLWIRITRREGAVATSRGNQLCFLDATQHPCLLLPQHSCYCSASFVFTQNINTENTEQSMEK</sequence>
<comment type="caution">
    <text evidence="1">The sequence shown here is derived from an EMBL/GenBank/DDBJ whole genome shotgun (WGS) entry which is preliminary data.</text>
</comment>
<protein>
    <submittedName>
        <fullName evidence="1">Uncharacterized protein</fullName>
    </submittedName>
</protein>
<gene>
    <name evidence="1" type="ORF">Bca52824_048117</name>
</gene>
<organism evidence="1 2">
    <name type="scientific">Brassica carinata</name>
    <name type="common">Ethiopian mustard</name>
    <name type="synonym">Abyssinian cabbage</name>
    <dbReference type="NCBI Taxonomy" id="52824"/>
    <lineage>
        <taxon>Eukaryota</taxon>
        <taxon>Viridiplantae</taxon>
        <taxon>Streptophyta</taxon>
        <taxon>Embryophyta</taxon>
        <taxon>Tracheophyta</taxon>
        <taxon>Spermatophyta</taxon>
        <taxon>Magnoliopsida</taxon>
        <taxon>eudicotyledons</taxon>
        <taxon>Gunneridae</taxon>
        <taxon>Pentapetalae</taxon>
        <taxon>rosids</taxon>
        <taxon>malvids</taxon>
        <taxon>Brassicales</taxon>
        <taxon>Brassicaceae</taxon>
        <taxon>Brassiceae</taxon>
        <taxon>Brassica</taxon>
    </lineage>
</organism>
<accession>A0A8X7RKB1</accession>
<proteinExistence type="predicted"/>
<dbReference type="EMBL" id="JAAMPC010000010">
    <property type="protein sequence ID" value="KAG2288513.1"/>
    <property type="molecule type" value="Genomic_DNA"/>
</dbReference>
<dbReference type="AlphaFoldDB" id="A0A8X7RKB1"/>
<evidence type="ECO:0000313" key="2">
    <source>
        <dbReference type="Proteomes" id="UP000886595"/>
    </source>
</evidence>
<dbReference type="Proteomes" id="UP000886595">
    <property type="component" value="Unassembled WGS sequence"/>
</dbReference>
<name>A0A8X7RKB1_BRACI</name>
<keyword evidence="2" id="KW-1185">Reference proteome</keyword>